<evidence type="ECO:0000259" key="1">
    <source>
        <dbReference type="SMART" id="SM00986"/>
    </source>
</evidence>
<dbReference type="InterPro" id="IPR036895">
    <property type="entry name" value="Uracil-DNA_glycosylase-like_sf"/>
</dbReference>
<dbReference type="SUPFAM" id="SSF52141">
    <property type="entry name" value="Uracil-DNA glycosylase-like"/>
    <property type="match status" value="1"/>
</dbReference>
<feature type="domain" description="Uracil-DNA glycosylase-like" evidence="1">
    <location>
        <begin position="10"/>
        <end position="163"/>
    </location>
</feature>
<dbReference type="RefSeq" id="WP_344706160.1">
    <property type="nucleotide sequence ID" value="NZ_BAABBQ010000001.1"/>
</dbReference>
<sequence>MTGERKHGLPAVARADARLLILGSLPGEASLREQRYYAHPRNGFWSLLGSVVGEPLASLDYEQRLERLVERRVALWDVIDSARRSGSLDQSMREVEPRDLAAFVATLPDLRAVGFNGAAAARLGRRALDPGTLRLIDLPSSSPAHTLPLATKAERWSVLASALVD</sequence>
<accession>A0ABP7SKB5</accession>
<dbReference type="CDD" id="cd10032">
    <property type="entry name" value="UDG-F6_HDG"/>
    <property type="match status" value="1"/>
</dbReference>
<organism evidence="2 3">
    <name type="scientific">Sphingomonas swuensis</name>
    <dbReference type="NCBI Taxonomy" id="977800"/>
    <lineage>
        <taxon>Bacteria</taxon>
        <taxon>Pseudomonadati</taxon>
        <taxon>Pseudomonadota</taxon>
        <taxon>Alphaproteobacteria</taxon>
        <taxon>Sphingomonadales</taxon>
        <taxon>Sphingomonadaceae</taxon>
        <taxon>Sphingomonas</taxon>
    </lineage>
</organism>
<dbReference type="SMART" id="SM00986">
    <property type="entry name" value="UDG"/>
    <property type="match status" value="1"/>
</dbReference>
<dbReference type="InterPro" id="IPR026353">
    <property type="entry name" value="Hypoxan-DNA_Glyclase"/>
</dbReference>
<keyword evidence="3" id="KW-1185">Reference proteome</keyword>
<evidence type="ECO:0000313" key="2">
    <source>
        <dbReference type="EMBL" id="GAA4012894.1"/>
    </source>
</evidence>
<dbReference type="Pfam" id="PF03167">
    <property type="entry name" value="UDG"/>
    <property type="match status" value="1"/>
</dbReference>
<dbReference type="Gene3D" id="3.40.470.10">
    <property type="entry name" value="Uracil-DNA glycosylase-like domain"/>
    <property type="match status" value="1"/>
</dbReference>
<name>A0ABP7SKB5_9SPHN</name>
<evidence type="ECO:0000313" key="3">
    <source>
        <dbReference type="Proteomes" id="UP001500235"/>
    </source>
</evidence>
<comment type="caution">
    <text evidence="2">The sequence shown here is derived from an EMBL/GenBank/DDBJ whole genome shotgun (WGS) entry which is preliminary data.</text>
</comment>
<gene>
    <name evidence="2" type="ORF">GCM10022280_08690</name>
</gene>
<proteinExistence type="predicted"/>
<dbReference type="NCBIfam" id="TIGR04274">
    <property type="entry name" value="hypoxanDNAglyco"/>
    <property type="match status" value="1"/>
</dbReference>
<dbReference type="EMBL" id="BAABBQ010000001">
    <property type="protein sequence ID" value="GAA4012894.1"/>
    <property type="molecule type" value="Genomic_DNA"/>
</dbReference>
<dbReference type="Proteomes" id="UP001500235">
    <property type="component" value="Unassembled WGS sequence"/>
</dbReference>
<protein>
    <submittedName>
        <fullName evidence="2">DNA-deoxyinosine glycosylase</fullName>
    </submittedName>
</protein>
<dbReference type="InterPro" id="IPR005122">
    <property type="entry name" value="Uracil-DNA_glycosylase-like"/>
</dbReference>
<dbReference type="SMART" id="SM00987">
    <property type="entry name" value="UreE_C"/>
    <property type="match status" value="1"/>
</dbReference>
<reference evidence="3" key="1">
    <citation type="journal article" date="2019" name="Int. J. Syst. Evol. Microbiol.">
        <title>The Global Catalogue of Microorganisms (GCM) 10K type strain sequencing project: providing services to taxonomists for standard genome sequencing and annotation.</title>
        <authorList>
            <consortium name="The Broad Institute Genomics Platform"/>
            <consortium name="The Broad Institute Genome Sequencing Center for Infectious Disease"/>
            <person name="Wu L."/>
            <person name="Ma J."/>
        </authorList>
    </citation>
    <scope>NUCLEOTIDE SEQUENCE [LARGE SCALE GENOMIC DNA]</scope>
    <source>
        <strain evidence="3">JCM 17563</strain>
    </source>
</reference>